<dbReference type="Proteomes" id="UP000000755">
    <property type="component" value="Chromosome"/>
</dbReference>
<evidence type="ECO:0000313" key="2">
    <source>
        <dbReference type="Proteomes" id="UP000000755"/>
    </source>
</evidence>
<dbReference type="OrthoDB" id="1435912at2"/>
<reference evidence="1 2" key="1">
    <citation type="journal article" date="2006" name="Environ. Microbiol.">
        <title>Whole genome analysis of the marine Bacteroidetes'Gramella forsetii' reveals adaptations to degradation of polymeric organic matter.</title>
        <authorList>
            <person name="Bauer M."/>
            <person name="Kube M."/>
            <person name="Teeling H."/>
            <person name="Richter M."/>
            <person name="Lombardot T."/>
            <person name="Allers E."/>
            <person name="Wuerdemann C.A."/>
            <person name="Quast C."/>
            <person name="Kuhl H."/>
            <person name="Knaust F."/>
            <person name="Woebken D."/>
            <person name="Bischof K."/>
            <person name="Mussmann M."/>
            <person name="Choudhuri J.V."/>
            <person name="Meyer F."/>
            <person name="Reinhardt R."/>
            <person name="Amann R.I."/>
            <person name="Gloeckner F.O."/>
        </authorList>
    </citation>
    <scope>NUCLEOTIDE SEQUENCE [LARGE SCALE GENOMIC DNA]</scope>
    <source>
        <strain evidence="1 2">KT0803</strain>
    </source>
</reference>
<dbReference type="AlphaFoldDB" id="A0M439"/>
<dbReference type="HOGENOM" id="CLU_1259951_0_0_10"/>
<dbReference type="EMBL" id="CU207366">
    <property type="protein sequence ID" value="CAL67384.1"/>
    <property type="molecule type" value="Genomic_DNA"/>
</dbReference>
<gene>
    <name evidence="1" type="ordered locus">GFO_2428</name>
</gene>
<sequence length="219" mass="26310">MYKLQFLEKKSKNFPKALKMARQIGCTYEDGIIRIEIKDILNGYRQIRQLFHYIQNWKGTQATYNNRPVHPYRFLLEAEWIGECYDQRMIDKDCGTGFGCRKLDTISYHITGPYFKTHTYWYNYGTWKGNKWIIDKKTIYNLLIAYAEKKAISECPLFDETDLWNRVQNLPEFLIADGILWEKVYEEKFVKGERIQVPRNIKHRYPDKLKGSQFCLLDF</sequence>
<dbReference type="KEGG" id="gfo:GFO_2428"/>
<organism evidence="1 2">
    <name type="scientific">Christiangramia forsetii (strain DSM 17595 / CGMCC 1.15422 / KT0803)</name>
    <name type="common">Gramella forsetii</name>
    <dbReference type="NCBI Taxonomy" id="411154"/>
    <lineage>
        <taxon>Bacteria</taxon>
        <taxon>Pseudomonadati</taxon>
        <taxon>Bacteroidota</taxon>
        <taxon>Flavobacteriia</taxon>
        <taxon>Flavobacteriales</taxon>
        <taxon>Flavobacteriaceae</taxon>
        <taxon>Christiangramia</taxon>
    </lineage>
</organism>
<protein>
    <submittedName>
        <fullName evidence="1">Uncharacterized protein</fullName>
    </submittedName>
</protein>
<name>A0M439_CHRFK</name>
<proteinExistence type="predicted"/>
<dbReference type="eggNOG" id="ENOG5033VIC">
    <property type="taxonomic scope" value="Bacteria"/>
</dbReference>
<accession>A0M439</accession>
<evidence type="ECO:0000313" key="1">
    <source>
        <dbReference type="EMBL" id="CAL67384.1"/>
    </source>
</evidence>
<dbReference type="STRING" id="411154.GFO_2428"/>
<dbReference type="RefSeq" id="WP_011710287.1">
    <property type="nucleotide sequence ID" value="NC_008571.1"/>
</dbReference>